<protein>
    <recommendedName>
        <fullName evidence="2">DUF6590 domain-containing protein</fullName>
    </recommendedName>
</protein>
<feature type="compositionally biased region" description="Basic and acidic residues" evidence="1">
    <location>
        <begin position="70"/>
        <end position="94"/>
    </location>
</feature>
<feature type="compositionally biased region" description="Basic and acidic residues" evidence="1">
    <location>
        <begin position="10"/>
        <end position="25"/>
    </location>
</feature>
<keyword evidence="4" id="KW-1185">Reference proteome</keyword>
<feature type="compositionally biased region" description="Basic and acidic residues" evidence="1">
    <location>
        <begin position="423"/>
        <end position="434"/>
    </location>
</feature>
<sequence>MTASKPNTRSVRETRPRRPAKTDEFIKKAIQQCVPPKSPLVINTTNSHLQDQAVKEDGERTPTGTCTQIADHKDGKSPARPRVDSVKYEAKSDDDREEGECNPEEPPAYLSNGSLSYGDSANYQAAQREETNHFVNERSDHMAYKHSLDYLENDDSKLYRETANLIHGKTAGRPYGSNPDRRRERPHYRREKIPFEYDPAVHVPDVHVPEDHIPKDHTLKDFSNTYLRSANDRSSSYPSRSRLTSYSRLSYDQSESVVYSRRSSHIPRRPPPLYSRHGQRPQGRVGKPGGYRRDSEAPFSMEAVNRRRTLEAYTSLASGRSVPVKMRDTDRRDAGSLPPGTIISAAHHSQGRGDIVDPYNPNLTWSTFGPVHSKYRKMVIIGKWGEHYNCVPMYTYNGKGLGSYGANSLHRVNISDEYIRIREGERDSRGKMSKTEPQSTSPYRPLIAYRDSSWSQRGFISDASLIKITEVHMHNVGDKCSVEGRLDSDDLIRLVNLISEINNQKTLDVIAQVRSQRPGEQAGY</sequence>
<reference evidence="3 4" key="1">
    <citation type="journal article" date="2025" name="Microbiol. Resour. Announc.">
        <title>Draft genome sequences for Neonectria magnoliae and Neonectria punicea, canker pathogens of Liriodendron tulipifera and Acer saccharum in West Virginia.</title>
        <authorList>
            <person name="Petronek H.M."/>
            <person name="Kasson M.T."/>
            <person name="Metheny A.M."/>
            <person name="Stauder C.M."/>
            <person name="Lovett B."/>
            <person name="Lynch S.C."/>
            <person name="Garnas J.R."/>
            <person name="Kasson L.R."/>
            <person name="Stajich J.E."/>
        </authorList>
    </citation>
    <scope>NUCLEOTIDE SEQUENCE [LARGE SCALE GENOMIC DNA]</scope>
    <source>
        <strain evidence="3 4">NRRL 64653</strain>
    </source>
</reference>
<evidence type="ECO:0000259" key="2">
    <source>
        <dbReference type="Pfam" id="PF20233"/>
    </source>
</evidence>
<feature type="compositionally biased region" description="Polar residues" evidence="1">
    <location>
        <begin position="41"/>
        <end position="50"/>
    </location>
</feature>
<proteinExistence type="predicted"/>
<gene>
    <name evidence="3" type="ORF">QQX98_000363</name>
</gene>
<comment type="caution">
    <text evidence="3">The sequence shown here is derived from an EMBL/GenBank/DDBJ whole genome shotgun (WGS) entry which is preliminary data.</text>
</comment>
<dbReference type="Pfam" id="PF20233">
    <property type="entry name" value="DUF6590"/>
    <property type="match status" value="1"/>
</dbReference>
<feature type="domain" description="DUF6590" evidence="2">
    <location>
        <begin position="339"/>
        <end position="494"/>
    </location>
</feature>
<evidence type="ECO:0000256" key="1">
    <source>
        <dbReference type="SAM" id="MobiDB-lite"/>
    </source>
</evidence>
<dbReference type="EMBL" id="JAZAVJ010000003">
    <property type="protein sequence ID" value="KAK7424779.1"/>
    <property type="molecule type" value="Genomic_DNA"/>
</dbReference>
<feature type="compositionally biased region" description="Low complexity" evidence="1">
    <location>
        <begin position="233"/>
        <end position="251"/>
    </location>
</feature>
<accession>A0ABR1HUD5</accession>
<name>A0ABR1HUD5_9HYPO</name>
<feature type="region of interest" description="Disordered" evidence="1">
    <location>
        <begin position="37"/>
        <end position="119"/>
    </location>
</feature>
<evidence type="ECO:0000313" key="3">
    <source>
        <dbReference type="EMBL" id="KAK7424779.1"/>
    </source>
</evidence>
<feature type="region of interest" description="Disordered" evidence="1">
    <location>
        <begin position="1"/>
        <end position="25"/>
    </location>
</feature>
<dbReference type="Proteomes" id="UP001498476">
    <property type="component" value="Unassembled WGS sequence"/>
</dbReference>
<organism evidence="3 4">
    <name type="scientific">Neonectria punicea</name>
    <dbReference type="NCBI Taxonomy" id="979145"/>
    <lineage>
        <taxon>Eukaryota</taxon>
        <taxon>Fungi</taxon>
        <taxon>Dikarya</taxon>
        <taxon>Ascomycota</taxon>
        <taxon>Pezizomycotina</taxon>
        <taxon>Sordariomycetes</taxon>
        <taxon>Hypocreomycetidae</taxon>
        <taxon>Hypocreales</taxon>
        <taxon>Nectriaceae</taxon>
        <taxon>Neonectria</taxon>
    </lineage>
</organism>
<evidence type="ECO:0000313" key="4">
    <source>
        <dbReference type="Proteomes" id="UP001498476"/>
    </source>
</evidence>
<feature type="region of interest" description="Disordered" evidence="1">
    <location>
        <begin position="229"/>
        <end position="303"/>
    </location>
</feature>
<feature type="region of interest" description="Disordered" evidence="1">
    <location>
        <begin position="423"/>
        <end position="442"/>
    </location>
</feature>
<dbReference type="InterPro" id="IPR046497">
    <property type="entry name" value="DUF6590"/>
</dbReference>